<dbReference type="EMBL" id="AZHX01003038">
    <property type="protein sequence ID" value="ETW92174.1"/>
    <property type="molecule type" value="Genomic_DNA"/>
</dbReference>
<evidence type="ECO:0000313" key="2">
    <source>
        <dbReference type="EMBL" id="ETW92174.1"/>
    </source>
</evidence>
<organism evidence="2 3">
    <name type="scientific">Candidatus Entotheonella gemina</name>
    <dbReference type="NCBI Taxonomy" id="1429439"/>
    <lineage>
        <taxon>Bacteria</taxon>
        <taxon>Pseudomonadati</taxon>
        <taxon>Nitrospinota/Tectimicrobiota group</taxon>
        <taxon>Candidatus Tectimicrobiota</taxon>
        <taxon>Candidatus Entotheonellia</taxon>
        <taxon>Candidatus Entotheonellales</taxon>
        <taxon>Candidatus Entotheonellaceae</taxon>
        <taxon>Candidatus Entotheonella</taxon>
    </lineage>
</organism>
<reference evidence="2 3" key="1">
    <citation type="journal article" date="2014" name="Nature">
        <title>An environmental bacterial taxon with a large and distinct metabolic repertoire.</title>
        <authorList>
            <person name="Wilson M.C."/>
            <person name="Mori T."/>
            <person name="Ruckert C."/>
            <person name="Uria A.R."/>
            <person name="Helf M.J."/>
            <person name="Takada K."/>
            <person name="Gernert C."/>
            <person name="Steffens U.A."/>
            <person name="Heycke N."/>
            <person name="Schmitt S."/>
            <person name="Rinke C."/>
            <person name="Helfrich E.J."/>
            <person name="Brachmann A.O."/>
            <person name="Gurgui C."/>
            <person name="Wakimoto T."/>
            <person name="Kracht M."/>
            <person name="Crusemann M."/>
            <person name="Hentschel U."/>
            <person name="Abe I."/>
            <person name="Matsunaga S."/>
            <person name="Kalinowski J."/>
            <person name="Takeyama H."/>
            <person name="Piel J."/>
        </authorList>
    </citation>
    <scope>NUCLEOTIDE SEQUENCE [LARGE SCALE GENOMIC DNA]</scope>
    <source>
        <strain evidence="3">TSY2</strain>
    </source>
</reference>
<comment type="caution">
    <text evidence="2">The sequence shown here is derived from an EMBL/GenBank/DDBJ whole genome shotgun (WGS) entry which is preliminary data.</text>
</comment>
<evidence type="ECO:0000313" key="3">
    <source>
        <dbReference type="Proteomes" id="UP000019140"/>
    </source>
</evidence>
<proteinExistence type="predicted"/>
<name>W4L2N2_9BACT</name>
<dbReference type="Pfam" id="PF00903">
    <property type="entry name" value="Glyoxalase"/>
    <property type="match status" value="1"/>
</dbReference>
<evidence type="ECO:0000259" key="1">
    <source>
        <dbReference type="Pfam" id="PF00903"/>
    </source>
</evidence>
<dbReference type="Proteomes" id="UP000019140">
    <property type="component" value="Unassembled WGS sequence"/>
</dbReference>
<keyword evidence="3" id="KW-1185">Reference proteome</keyword>
<protein>
    <recommendedName>
        <fullName evidence="1">Glyoxalase/fosfomycin resistance/dioxygenase domain-containing protein</fullName>
    </recommendedName>
</protein>
<dbReference type="Gene3D" id="3.10.180.10">
    <property type="entry name" value="2,3-Dihydroxybiphenyl 1,2-Dioxygenase, domain 1"/>
    <property type="match status" value="1"/>
</dbReference>
<dbReference type="PATRIC" id="fig|1429439.4.peg.8672"/>
<dbReference type="HOGENOM" id="CLU_150585_0_0_7"/>
<sequence>MSDPRPDIAIGHVRLDVSNVADSTAFFVKLGIRTIVEQEDFSVLELRGGTHLVLRTWEAPEGSPVDFDIMVDDIEAAYAKLKGYGMDVSDIRRGRIHDNFEVQTPDRRALTINSSHAGDRVV</sequence>
<accession>W4L2N2</accession>
<dbReference type="SUPFAM" id="SSF54593">
    <property type="entry name" value="Glyoxalase/Bleomycin resistance protein/Dihydroxybiphenyl dioxygenase"/>
    <property type="match status" value="1"/>
</dbReference>
<dbReference type="InterPro" id="IPR029068">
    <property type="entry name" value="Glyas_Bleomycin-R_OHBP_Dase"/>
</dbReference>
<gene>
    <name evidence="2" type="ORF">ETSY2_54265</name>
</gene>
<dbReference type="AlphaFoldDB" id="W4L2N2"/>
<dbReference type="CDD" id="cd06587">
    <property type="entry name" value="VOC"/>
    <property type="match status" value="1"/>
</dbReference>
<feature type="domain" description="Glyoxalase/fosfomycin resistance/dioxygenase" evidence="1">
    <location>
        <begin position="10"/>
        <end position="94"/>
    </location>
</feature>
<dbReference type="InterPro" id="IPR004360">
    <property type="entry name" value="Glyas_Fos-R_dOase_dom"/>
</dbReference>